<dbReference type="PANTHER" id="PTHR13196:SF25">
    <property type="entry name" value="DENN DOMAIN-CONTAINING PROTEIN 1C"/>
    <property type="match status" value="1"/>
</dbReference>
<evidence type="ECO:0000313" key="3">
    <source>
        <dbReference type="Proteomes" id="UP000288216"/>
    </source>
</evidence>
<dbReference type="GO" id="GO:0032456">
    <property type="term" value="P:endocytic recycling"/>
    <property type="evidence" value="ECO:0007669"/>
    <property type="project" value="TreeGrafter"/>
</dbReference>
<organism evidence="2 3">
    <name type="scientific">Scyliorhinus torazame</name>
    <name type="common">Cloudy catshark</name>
    <name type="synonym">Catulus torazame</name>
    <dbReference type="NCBI Taxonomy" id="75743"/>
    <lineage>
        <taxon>Eukaryota</taxon>
        <taxon>Metazoa</taxon>
        <taxon>Chordata</taxon>
        <taxon>Craniata</taxon>
        <taxon>Vertebrata</taxon>
        <taxon>Chondrichthyes</taxon>
        <taxon>Elasmobranchii</taxon>
        <taxon>Galeomorphii</taxon>
        <taxon>Galeoidea</taxon>
        <taxon>Carcharhiniformes</taxon>
        <taxon>Scyliorhinidae</taxon>
        <taxon>Scyliorhinus</taxon>
    </lineage>
</organism>
<sequence>FIDSRLEKLNQGKGLTDIFEEEVNLGGFSSGCSKSHQLWMQHFKKGGGALIQSVRSKTNPAVKNMYKYAKGQAKLGLKGMKNRLKHKGLGEDGGVHRGGSLRYEPVGGSSHQRRMQSECLQNRLPITQHFGQSRPRRPARRYTNPDAAFPTETVR</sequence>
<accession>A0A401QA36</accession>
<dbReference type="GO" id="GO:0006897">
    <property type="term" value="P:endocytosis"/>
    <property type="evidence" value="ECO:0007669"/>
    <property type="project" value="TreeGrafter"/>
</dbReference>
<comment type="caution">
    <text evidence="2">The sequence shown here is derived from an EMBL/GenBank/DDBJ whole genome shotgun (WGS) entry which is preliminary data.</text>
</comment>
<dbReference type="GO" id="GO:0005829">
    <property type="term" value="C:cytosol"/>
    <property type="evidence" value="ECO:0007669"/>
    <property type="project" value="TreeGrafter"/>
</dbReference>
<feature type="region of interest" description="Disordered" evidence="1">
    <location>
        <begin position="123"/>
        <end position="155"/>
    </location>
</feature>
<dbReference type="OrthoDB" id="206724at2759"/>
<evidence type="ECO:0000313" key="2">
    <source>
        <dbReference type="EMBL" id="GCB82249.1"/>
    </source>
</evidence>
<dbReference type="GO" id="GO:1901981">
    <property type="term" value="F:phosphatidylinositol phosphate binding"/>
    <property type="evidence" value="ECO:0007669"/>
    <property type="project" value="TreeGrafter"/>
</dbReference>
<feature type="non-terminal residue" evidence="2">
    <location>
        <position position="1"/>
    </location>
</feature>
<dbReference type="GO" id="GO:0005085">
    <property type="term" value="F:guanyl-nucleotide exchange factor activity"/>
    <property type="evidence" value="ECO:0007669"/>
    <property type="project" value="InterPro"/>
</dbReference>
<dbReference type="STRING" id="75743.A0A401QA36"/>
<gene>
    <name evidence="2" type="ORF">scyTo_0022637</name>
</gene>
<name>A0A401QA36_SCYTO</name>
<dbReference type="Proteomes" id="UP000288216">
    <property type="component" value="Unassembled WGS sequence"/>
</dbReference>
<protein>
    <submittedName>
        <fullName evidence="2">Uncharacterized protein</fullName>
    </submittedName>
</protein>
<dbReference type="AlphaFoldDB" id="A0A401QA36"/>
<dbReference type="InterPro" id="IPR040032">
    <property type="entry name" value="DENND1A/B/C"/>
</dbReference>
<proteinExistence type="predicted"/>
<dbReference type="PANTHER" id="PTHR13196">
    <property type="entry name" value="DENN DOMAIN-CONTAINING"/>
    <property type="match status" value="1"/>
</dbReference>
<evidence type="ECO:0000256" key="1">
    <source>
        <dbReference type="SAM" id="MobiDB-lite"/>
    </source>
</evidence>
<dbReference type="EMBL" id="BFAA01023321">
    <property type="protein sequence ID" value="GCB82249.1"/>
    <property type="molecule type" value="Genomic_DNA"/>
</dbReference>
<keyword evidence="3" id="KW-1185">Reference proteome</keyword>
<reference evidence="2 3" key="1">
    <citation type="journal article" date="2018" name="Nat. Ecol. Evol.">
        <title>Shark genomes provide insights into elasmobranch evolution and the origin of vertebrates.</title>
        <authorList>
            <person name="Hara Y"/>
            <person name="Yamaguchi K"/>
            <person name="Onimaru K"/>
            <person name="Kadota M"/>
            <person name="Koyanagi M"/>
            <person name="Keeley SD"/>
            <person name="Tatsumi K"/>
            <person name="Tanaka K"/>
            <person name="Motone F"/>
            <person name="Kageyama Y"/>
            <person name="Nozu R"/>
            <person name="Adachi N"/>
            <person name="Nishimura O"/>
            <person name="Nakagawa R"/>
            <person name="Tanegashima C"/>
            <person name="Kiyatake I"/>
            <person name="Matsumoto R"/>
            <person name="Murakumo K"/>
            <person name="Nishida K"/>
            <person name="Terakita A"/>
            <person name="Kuratani S"/>
            <person name="Sato K"/>
            <person name="Hyodo S Kuraku.S."/>
        </authorList>
    </citation>
    <scope>NUCLEOTIDE SEQUENCE [LARGE SCALE GENOMIC DNA]</scope>
</reference>